<accession>A0ABM9AX78</accession>
<evidence type="ECO:0008006" key="3">
    <source>
        <dbReference type="Google" id="ProtNLM"/>
    </source>
</evidence>
<dbReference type="EMBL" id="CAKLPZ010000001">
    <property type="protein sequence ID" value="CAH0999329.1"/>
    <property type="molecule type" value="Genomic_DNA"/>
</dbReference>
<name>A0ABM9AX78_9BACT</name>
<dbReference type="RefSeq" id="WP_238749517.1">
    <property type="nucleotide sequence ID" value="NZ_CAKLPZ010000001.1"/>
</dbReference>
<dbReference type="PROSITE" id="PS51257">
    <property type="entry name" value="PROKAR_LIPOPROTEIN"/>
    <property type="match status" value="1"/>
</dbReference>
<reference evidence="1" key="1">
    <citation type="submission" date="2021-12" db="EMBL/GenBank/DDBJ databases">
        <authorList>
            <person name="Rodrigo-Torres L."/>
            <person name="Arahal R. D."/>
            <person name="Lucena T."/>
        </authorList>
    </citation>
    <scope>NUCLEOTIDE SEQUENCE</scope>
    <source>
        <strain evidence="1">CECT 8419</strain>
    </source>
</reference>
<proteinExistence type="predicted"/>
<evidence type="ECO:0000313" key="2">
    <source>
        <dbReference type="Proteomes" id="UP000837803"/>
    </source>
</evidence>
<comment type="caution">
    <text evidence="1">The sequence shown here is derived from an EMBL/GenBank/DDBJ whole genome shotgun (WGS) entry which is preliminary data.</text>
</comment>
<dbReference type="Gene3D" id="3.40.50.10610">
    <property type="entry name" value="ABC-type transport auxiliary lipoprotein component"/>
    <property type="match status" value="1"/>
</dbReference>
<evidence type="ECO:0000313" key="1">
    <source>
        <dbReference type="EMBL" id="CAH0999329.1"/>
    </source>
</evidence>
<gene>
    <name evidence="1" type="ORF">LEM8419_00627</name>
</gene>
<sequence>MKAVYSNLLLVSVLFLLTSCGPKIYEAPGMAAATSRHQLIAILPPTVAIKGRPKDDPEALAQAARDDTFTFQREIYSWMLRRKQQGKIRNLEILDPETTNAKLTKAGWSIDDRSMTPAEMAQILGVDAVITTRFNMSKPMSQGAAIALAVLAGAAGATNATTVNMDIHDAEKGMIWNYDWEASGGLMNKAEDLVEALMRNASKRMPYAVN</sequence>
<keyword evidence="2" id="KW-1185">Reference proteome</keyword>
<dbReference type="Proteomes" id="UP000837803">
    <property type="component" value="Unassembled WGS sequence"/>
</dbReference>
<organism evidence="1 2">
    <name type="scientific">Neolewinella maritima</name>
    <dbReference type="NCBI Taxonomy" id="1383882"/>
    <lineage>
        <taxon>Bacteria</taxon>
        <taxon>Pseudomonadati</taxon>
        <taxon>Bacteroidota</taxon>
        <taxon>Saprospiria</taxon>
        <taxon>Saprospirales</taxon>
        <taxon>Lewinellaceae</taxon>
        <taxon>Neolewinella</taxon>
    </lineage>
</organism>
<protein>
    <recommendedName>
        <fullName evidence="3">DUF3313 domain-containing protein</fullName>
    </recommendedName>
</protein>